<evidence type="ECO:0000256" key="4">
    <source>
        <dbReference type="ARBA" id="ARBA00023186"/>
    </source>
</evidence>
<dbReference type="PANTHER" id="PTHR47529">
    <property type="entry name" value="PEPTIDYL-PROLYL CIS-TRANS ISOMERASE D"/>
    <property type="match status" value="1"/>
</dbReference>
<keyword evidence="5" id="KW-1133">Transmembrane helix</keyword>
<keyword evidence="7" id="KW-1185">Reference proteome</keyword>
<evidence type="ECO:0000256" key="3">
    <source>
        <dbReference type="ARBA" id="ARBA00023136"/>
    </source>
</evidence>
<dbReference type="PANTHER" id="PTHR47529:SF1">
    <property type="entry name" value="PERIPLASMIC CHAPERONE PPID"/>
    <property type="match status" value="1"/>
</dbReference>
<dbReference type="EMBL" id="JALBUT010000006">
    <property type="protein sequence ID" value="MDX8415775.1"/>
    <property type="molecule type" value="Genomic_DNA"/>
</dbReference>
<accession>A0ABU4WGU7</accession>
<name>A0ABU4WGU7_9BACT</name>
<reference evidence="6 7" key="1">
    <citation type="submission" date="2022-03" db="EMBL/GenBank/DDBJ databases">
        <title>Novel taxa within the pig intestine.</title>
        <authorList>
            <person name="Wylensek D."/>
            <person name="Bishof K."/>
            <person name="Afrizal A."/>
            <person name="Clavel T."/>
        </authorList>
    </citation>
    <scope>NUCLEOTIDE SEQUENCE [LARGE SCALE GENOMIC DNA]</scope>
    <source>
        <strain evidence="6 7">CLA-KB-P66</strain>
    </source>
</reference>
<dbReference type="Pfam" id="PF13624">
    <property type="entry name" value="SurA_N_3"/>
    <property type="match status" value="1"/>
</dbReference>
<keyword evidence="6" id="KW-0413">Isomerase</keyword>
<comment type="subcellular location">
    <subcellularLocation>
        <location evidence="1">Cell membrane</location>
    </subcellularLocation>
</comment>
<keyword evidence="2" id="KW-1003">Cell membrane</keyword>
<proteinExistence type="predicted"/>
<sequence>MITWIQVLLQKHHKVVFSVLLFVIIIAFVFTIGSSIPFFGGNEASATVNRKNFYGYNLDDQYQMAQLQRQAVLDLRLSDARIDQNSLTEAMLKSAYLGYVAKKMCVNRISNSEFEAFVKSLPKFQKDGKFDAAAWKEFSTAFTKSMALDEDKFAAMMASVAVVRSMEKLFAGPGYVSDVEVSRFYEEQNGVWNVLVASLNYEKFNPKTKATEEELQKYFELNKESFRVPAAVALDVAFIPAKDFAVADENFSEEEIEKFYRSTIRKYLTQDEKGIKAKDLKDVKAEVVKDLKNANAVNRALSKADEILTGIYDADVKFASAEFKKILSDAKLGLKSLPLVRPDEKKPDGIPAEVFDAGFELNEQKFYCDPVAAEDGAYLVFFRESKASYLPEFAQVKAEVERAYLAQKKSELFSKKGQDFAEKMKASKADAKAFEAAAKADGFEVKDIEKFSFANPMSMGMENAKFYGALARTLPMMKAGEVSPMVTLSGEGFVVFAKSFAAPDKNASKAEIEKLARRARAEFSQVSSGFIINHYINAGMPKSAVPEE</sequence>
<feature type="transmembrane region" description="Helical" evidence="5">
    <location>
        <begin position="15"/>
        <end position="40"/>
    </location>
</feature>
<evidence type="ECO:0000256" key="1">
    <source>
        <dbReference type="ARBA" id="ARBA00004236"/>
    </source>
</evidence>
<evidence type="ECO:0000313" key="6">
    <source>
        <dbReference type="EMBL" id="MDX8415775.1"/>
    </source>
</evidence>
<protein>
    <submittedName>
        <fullName evidence="6">Peptidyl-prolyl cis-trans isomerase</fullName>
    </submittedName>
</protein>
<gene>
    <name evidence="6" type="ORF">MOX91_06255</name>
</gene>
<keyword evidence="3 5" id="KW-0472">Membrane</keyword>
<organism evidence="6 7">
    <name type="scientific">Intestinicryptomonas porci</name>
    <dbReference type="NCBI Taxonomy" id="2926320"/>
    <lineage>
        <taxon>Bacteria</taxon>
        <taxon>Pseudomonadati</taxon>
        <taxon>Verrucomicrobiota</taxon>
        <taxon>Opitutia</taxon>
        <taxon>Opitutales</taxon>
        <taxon>Intestinicryptomonaceae</taxon>
        <taxon>Intestinicryptomonas</taxon>
    </lineage>
</organism>
<dbReference type="RefSeq" id="WP_370397224.1">
    <property type="nucleotide sequence ID" value="NZ_JALBUT010000006.1"/>
</dbReference>
<evidence type="ECO:0000256" key="2">
    <source>
        <dbReference type="ARBA" id="ARBA00022475"/>
    </source>
</evidence>
<keyword evidence="4" id="KW-0143">Chaperone</keyword>
<comment type="caution">
    <text evidence="6">The sequence shown here is derived from an EMBL/GenBank/DDBJ whole genome shotgun (WGS) entry which is preliminary data.</text>
</comment>
<dbReference type="GO" id="GO:0016853">
    <property type="term" value="F:isomerase activity"/>
    <property type="evidence" value="ECO:0007669"/>
    <property type="project" value="UniProtKB-KW"/>
</dbReference>
<dbReference type="InterPro" id="IPR052029">
    <property type="entry name" value="PpiD_chaperone"/>
</dbReference>
<keyword evidence="5" id="KW-0812">Transmembrane</keyword>
<dbReference type="Proteomes" id="UP001275932">
    <property type="component" value="Unassembled WGS sequence"/>
</dbReference>
<evidence type="ECO:0000313" key="7">
    <source>
        <dbReference type="Proteomes" id="UP001275932"/>
    </source>
</evidence>
<evidence type="ECO:0000256" key="5">
    <source>
        <dbReference type="SAM" id="Phobius"/>
    </source>
</evidence>